<feature type="binding site" evidence="9">
    <location>
        <position position="45"/>
    </location>
    <ligand>
        <name>S-adenosyl-L-methionine</name>
        <dbReference type="ChEBI" id="CHEBI:59789"/>
    </ligand>
</feature>
<comment type="similarity">
    <text evidence="3 9">Belongs to the class I-like SAM-binding methyltransferase superfamily. TPMT family.</text>
</comment>
<evidence type="ECO:0000256" key="8">
    <source>
        <dbReference type="ARBA" id="ARBA00022691"/>
    </source>
</evidence>
<feature type="binding site" evidence="9">
    <location>
        <position position="122"/>
    </location>
    <ligand>
        <name>S-adenosyl-L-methionine</name>
        <dbReference type="ChEBI" id="CHEBI:59789"/>
    </ligand>
</feature>
<dbReference type="InterPro" id="IPR022474">
    <property type="entry name" value="Thiopur_S-MeTfrase_Se/Te_detox"/>
</dbReference>
<sequence length="215" mass="24998">MEASFWHNCWQKDSIGFHQDQVHPFLTQYISPLLSSQDTKVFVPLCGKSLDMFFWAEHMKVVGCELSEIACRDFFQDHGITYEQHDETPFVRYSKDEVVLYQGDIFDLDKETIGDFQWIYDRAALIALPQALQAKYVSYIRGLIKDGVKLALISLEFPPEELSGPPFPIFEQDIAEYFDGLSVELIASRDIENKQFARRVFDVSYLKEKLYIISQ</sequence>
<evidence type="ECO:0000256" key="4">
    <source>
        <dbReference type="ARBA" id="ARBA00011905"/>
    </source>
</evidence>
<dbReference type="InterPro" id="IPR029063">
    <property type="entry name" value="SAM-dependent_MTases_sf"/>
</dbReference>
<dbReference type="NCBIfam" id="TIGR03840">
    <property type="entry name" value="TMPT_Se_Te"/>
    <property type="match status" value="1"/>
</dbReference>
<evidence type="ECO:0000256" key="3">
    <source>
        <dbReference type="ARBA" id="ARBA00008145"/>
    </source>
</evidence>
<keyword evidence="11" id="KW-1185">Reference proteome</keyword>
<keyword evidence="7 9" id="KW-0808">Transferase</keyword>
<evidence type="ECO:0000256" key="1">
    <source>
        <dbReference type="ARBA" id="ARBA00000903"/>
    </source>
</evidence>
<comment type="catalytic activity">
    <reaction evidence="1 9">
        <text>S-adenosyl-L-methionine + a thiopurine = S-adenosyl-L-homocysteine + a thiopurine S-methylether.</text>
        <dbReference type="EC" id="2.1.1.67"/>
    </reaction>
</comment>
<gene>
    <name evidence="9 10" type="primary">tpm</name>
    <name evidence="10" type="ORF">tloyanaT_32780</name>
</gene>
<proteinExistence type="inferred from homology"/>
<keyword evidence="5 9" id="KW-0963">Cytoplasm</keyword>
<organism evidence="10 11">
    <name type="scientific">Thalassotalea loyana</name>
    <dbReference type="NCBI Taxonomy" id="280483"/>
    <lineage>
        <taxon>Bacteria</taxon>
        <taxon>Pseudomonadati</taxon>
        <taxon>Pseudomonadota</taxon>
        <taxon>Gammaproteobacteria</taxon>
        <taxon>Alteromonadales</taxon>
        <taxon>Colwelliaceae</taxon>
        <taxon>Thalassotalea</taxon>
    </lineage>
</organism>
<dbReference type="EC" id="2.1.1.67" evidence="4 9"/>
<dbReference type="SUPFAM" id="SSF53335">
    <property type="entry name" value="S-adenosyl-L-methionine-dependent methyltransferases"/>
    <property type="match status" value="1"/>
</dbReference>
<dbReference type="InterPro" id="IPR025835">
    <property type="entry name" value="Thiopurine_S-MeTrfase"/>
</dbReference>
<dbReference type="NCBIfam" id="NF009732">
    <property type="entry name" value="PRK13255.1"/>
    <property type="match status" value="1"/>
</dbReference>
<evidence type="ECO:0000256" key="9">
    <source>
        <dbReference type="HAMAP-Rule" id="MF_00812"/>
    </source>
</evidence>
<evidence type="ECO:0000313" key="11">
    <source>
        <dbReference type="Proteomes" id="UP001157134"/>
    </source>
</evidence>
<keyword evidence="8 9" id="KW-0949">S-adenosyl-L-methionine</keyword>
<evidence type="ECO:0000256" key="5">
    <source>
        <dbReference type="ARBA" id="ARBA00022490"/>
    </source>
</evidence>
<dbReference type="Pfam" id="PF05724">
    <property type="entry name" value="TPMT"/>
    <property type="match status" value="1"/>
</dbReference>
<comment type="caution">
    <text evidence="10">The sequence shown here is derived from an EMBL/GenBank/DDBJ whole genome shotgun (WGS) entry which is preliminary data.</text>
</comment>
<feature type="binding site" evidence="9">
    <location>
        <position position="10"/>
    </location>
    <ligand>
        <name>S-adenosyl-L-methionine</name>
        <dbReference type="ChEBI" id="CHEBI:59789"/>
    </ligand>
</feature>
<protein>
    <recommendedName>
        <fullName evidence="4 9">Thiopurine S-methyltransferase</fullName>
        <ecNumber evidence="4 9">2.1.1.67</ecNumber>
    </recommendedName>
    <alternativeName>
        <fullName evidence="9">Thiopurine methyltransferase</fullName>
    </alternativeName>
</protein>
<dbReference type="PANTHER" id="PTHR10259">
    <property type="entry name" value="THIOPURINE S-METHYLTRANSFERASE"/>
    <property type="match status" value="1"/>
</dbReference>
<evidence type="ECO:0000256" key="2">
    <source>
        <dbReference type="ARBA" id="ARBA00004496"/>
    </source>
</evidence>
<dbReference type="PANTHER" id="PTHR10259:SF11">
    <property type="entry name" value="THIOPURINE S-METHYLTRANSFERASE"/>
    <property type="match status" value="1"/>
</dbReference>
<dbReference type="PROSITE" id="PS51585">
    <property type="entry name" value="SAM_MT_TPMT"/>
    <property type="match status" value="1"/>
</dbReference>
<evidence type="ECO:0000256" key="6">
    <source>
        <dbReference type="ARBA" id="ARBA00022603"/>
    </source>
</evidence>
<dbReference type="Gene3D" id="3.40.50.150">
    <property type="entry name" value="Vaccinia Virus protein VP39"/>
    <property type="match status" value="1"/>
</dbReference>
<reference evidence="10 11" key="1">
    <citation type="submission" date="2023-03" db="EMBL/GenBank/DDBJ databases">
        <title>Thalassotalea loyana LMG 22536T draft genome sequence.</title>
        <authorList>
            <person name="Sawabe T."/>
        </authorList>
    </citation>
    <scope>NUCLEOTIDE SEQUENCE [LARGE SCALE GENOMIC DNA]</scope>
    <source>
        <strain evidence="10 11">LMG 22536</strain>
    </source>
</reference>
<accession>A0ABQ6HJ67</accession>
<dbReference type="EMBL" id="BSSV01000008">
    <property type="protein sequence ID" value="GLX87025.1"/>
    <property type="molecule type" value="Genomic_DNA"/>
</dbReference>
<evidence type="ECO:0000256" key="7">
    <source>
        <dbReference type="ARBA" id="ARBA00022679"/>
    </source>
</evidence>
<dbReference type="PIRSF" id="PIRSF023956">
    <property type="entry name" value="Thiopurine_S-methyltransferase"/>
    <property type="match status" value="1"/>
</dbReference>
<name>A0ABQ6HJ67_9GAMM</name>
<dbReference type="HAMAP" id="MF_00812">
    <property type="entry name" value="Thiopur_methtran"/>
    <property type="match status" value="1"/>
</dbReference>
<dbReference type="InterPro" id="IPR008854">
    <property type="entry name" value="TPMT"/>
</dbReference>
<dbReference type="Proteomes" id="UP001157134">
    <property type="component" value="Unassembled WGS sequence"/>
</dbReference>
<feature type="binding site" evidence="9">
    <location>
        <position position="65"/>
    </location>
    <ligand>
        <name>S-adenosyl-L-methionine</name>
        <dbReference type="ChEBI" id="CHEBI:59789"/>
    </ligand>
</feature>
<evidence type="ECO:0000313" key="10">
    <source>
        <dbReference type="EMBL" id="GLX87025.1"/>
    </source>
</evidence>
<keyword evidence="6 9" id="KW-0489">Methyltransferase</keyword>
<comment type="subcellular location">
    <subcellularLocation>
        <location evidence="2 9">Cytoplasm</location>
    </subcellularLocation>
</comment>